<dbReference type="PRINTS" id="PR00038">
    <property type="entry name" value="HTHLUXR"/>
</dbReference>
<dbReference type="PROSITE" id="PS00622">
    <property type="entry name" value="HTH_LUXR_1"/>
    <property type="match status" value="1"/>
</dbReference>
<dbReference type="CDD" id="cd06170">
    <property type="entry name" value="LuxR_C_like"/>
    <property type="match status" value="1"/>
</dbReference>
<feature type="domain" description="HTH luxR-type" evidence="3">
    <location>
        <begin position="169"/>
        <end position="234"/>
    </location>
</feature>
<dbReference type="PANTHER" id="PTHR43214">
    <property type="entry name" value="TWO-COMPONENT RESPONSE REGULATOR"/>
    <property type="match status" value="1"/>
</dbReference>
<dbReference type="SUPFAM" id="SSF52172">
    <property type="entry name" value="CheY-like"/>
    <property type="match status" value="1"/>
</dbReference>
<dbReference type="GO" id="GO:0003677">
    <property type="term" value="F:DNA binding"/>
    <property type="evidence" value="ECO:0007669"/>
    <property type="project" value="UniProtKB-KW"/>
</dbReference>
<dbReference type="SMART" id="SM00448">
    <property type="entry name" value="REC"/>
    <property type="match status" value="1"/>
</dbReference>
<name>A0A5M6IP14_9PROT</name>
<dbReference type="GO" id="GO:0000160">
    <property type="term" value="P:phosphorelay signal transduction system"/>
    <property type="evidence" value="ECO:0007669"/>
    <property type="project" value="InterPro"/>
</dbReference>
<proteinExistence type="predicted"/>
<keyword evidence="2" id="KW-0597">Phosphoprotein</keyword>
<comment type="caution">
    <text evidence="5">The sequence shown here is derived from an EMBL/GenBank/DDBJ whole genome shotgun (WGS) entry which is preliminary data.</text>
</comment>
<dbReference type="InterPro" id="IPR016032">
    <property type="entry name" value="Sig_transdc_resp-reg_C-effctor"/>
</dbReference>
<dbReference type="Proteomes" id="UP000325255">
    <property type="component" value="Unassembled WGS sequence"/>
</dbReference>
<dbReference type="PANTHER" id="PTHR43214:SF38">
    <property type="entry name" value="NITRATE_NITRITE RESPONSE REGULATOR PROTEIN NARL"/>
    <property type="match status" value="1"/>
</dbReference>
<accession>A0A5M6IP14</accession>
<evidence type="ECO:0000256" key="2">
    <source>
        <dbReference type="PROSITE-ProRule" id="PRU00169"/>
    </source>
</evidence>
<dbReference type="InterPro" id="IPR039420">
    <property type="entry name" value="WalR-like"/>
</dbReference>
<dbReference type="PROSITE" id="PS50043">
    <property type="entry name" value="HTH_LUXR_2"/>
    <property type="match status" value="1"/>
</dbReference>
<dbReference type="SMART" id="SM00421">
    <property type="entry name" value="HTH_LUXR"/>
    <property type="match status" value="1"/>
</dbReference>
<feature type="domain" description="Response regulatory" evidence="4">
    <location>
        <begin position="29"/>
        <end position="142"/>
    </location>
</feature>
<reference evidence="5 6" key="1">
    <citation type="submission" date="2019-09" db="EMBL/GenBank/DDBJ databases">
        <title>Genome sequence of Rhodovastum atsumiense, a diverse member of the Acetobacteraceae family of non-sulfur purple photosynthetic bacteria.</title>
        <authorList>
            <person name="Meyer T."/>
            <person name="Kyndt J."/>
        </authorList>
    </citation>
    <scope>NUCLEOTIDE SEQUENCE [LARGE SCALE GENOMIC DNA]</scope>
    <source>
        <strain evidence="5 6">DSM 21279</strain>
    </source>
</reference>
<evidence type="ECO:0000259" key="4">
    <source>
        <dbReference type="PROSITE" id="PS50110"/>
    </source>
</evidence>
<evidence type="ECO:0000313" key="6">
    <source>
        <dbReference type="Proteomes" id="UP000325255"/>
    </source>
</evidence>
<evidence type="ECO:0000256" key="1">
    <source>
        <dbReference type="ARBA" id="ARBA00023125"/>
    </source>
</evidence>
<dbReference type="PROSITE" id="PS50110">
    <property type="entry name" value="RESPONSE_REGULATORY"/>
    <property type="match status" value="1"/>
</dbReference>
<evidence type="ECO:0000313" key="5">
    <source>
        <dbReference type="EMBL" id="KAA5610014.1"/>
    </source>
</evidence>
<dbReference type="SUPFAM" id="SSF46894">
    <property type="entry name" value="C-terminal effector domain of the bipartite response regulators"/>
    <property type="match status" value="1"/>
</dbReference>
<organism evidence="5 6">
    <name type="scientific">Rhodovastum atsumiense</name>
    <dbReference type="NCBI Taxonomy" id="504468"/>
    <lineage>
        <taxon>Bacteria</taxon>
        <taxon>Pseudomonadati</taxon>
        <taxon>Pseudomonadota</taxon>
        <taxon>Alphaproteobacteria</taxon>
        <taxon>Acetobacterales</taxon>
        <taxon>Acetobacteraceae</taxon>
        <taxon>Rhodovastum</taxon>
    </lineage>
</organism>
<sequence length="235" mass="24786">MKTSANLMPANLFNLDRVRTARTSVPAARILVISDIRILRDAVASDLASRDGIEVIGAASSGDGPRRAAEERVNLVLLDANIAGGAAFAQGLRRHVPGLRIVLFAVLEGGIDLVGWARTSINGVVARDDSAADLFAAVKGALRGEVFCSTKLTGILFAHVAALADRQGAGQATAALTGRESEIMLLVEQGLSNREIAGRIGIGTATVRNHLHRTFTKLGARSRSEAVARLRQRHG</sequence>
<dbReference type="InterPro" id="IPR001789">
    <property type="entry name" value="Sig_transdc_resp-reg_receiver"/>
</dbReference>
<dbReference type="Gene3D" id="3.40.50.2300">
    <property type="match status" value="1"/>
</dbReference>
<keyword evidence="1" id="KW-0238">DNA-binding</keyword>
<dbReference type="EMBL" id="VWPK01000039">
    <property type="protein sequence ID" value="KAA5610014.1"/>
    <property type="molecule type" value="Genomic_DNA"/>
</dbReference>
<gene>
    <name evidence="5" type="ORF">F1189_21140</name>
</gene>
<dbReference type="Pfam" id="PF00196">
    <property type="entry name" value="GerE"/>
    <property type="match status" value="1"/>
</dbReference>
<evidence type="ECO:0000259" key="3">
    <source>
        <dbReference type="PROSITE" id="PS50043"/>
    </source>
</evidence>
<keyword evidence="6" id="KW-1185">Reference proteome</keyword>
<dbReference type="InterPro" id="IPR000792">
    <property type="entry name" value="Tscrpt_reg_LuxR_C"/>
</dbReference>
<protein>
    <submittedName>
        <fullName evidence="5">Response regulator transcription factor</fullName>
    </submittedName>
</protein>
<dbReference type="AlphaFoldDB" id="A0A5M6IP14"/>
<dbReference type="RefSeq" id="WP_150042868.1">
    <property type="nucleotide sequence ID" value="NZ_OW485601.1"/>
</dbReference>
<dbReference type="OrthoDB" id="9814495at2"/>
<feature type="modified residue" description="4-aspartylphosphate" evidence="2">
    <location>
        <position position="79"/>
    </location>
</feature>
<dbReference type="InterPro" id="IPR011006">
    <property type="entry name" value="CheY-like_superfamily"/>
</dbReference>
<dbReference type="GO" id="GO:0006355">
    <property type="term" value="P:regulation of DNA-templated transcription"/>
    <property type="evidence" value="ECO:0007669"/>
    <property type="project" value="InterPro"/>
</dbReference>